<evidence type="ECO:0000313" key="6">
    <source>
        <dbReference type="Proteomes" id="UP001153709"/>
    </source>
</evidence>
<dbReference type="PROSITE" id="PS50240">
    <property type="entry name" value="TRYPSIN_DOM"/>
    <property type="match status" value="1"/>
</dbReference>
<evidence type="ECO:0000259" key="4">
    <source>
        <dbReference type="PROSITE" id="PS50240"/>
    </source>
</evidence>
<dbReference type="PRINTS" id="PR00722">
    <property type="entry name" value="CHYMOTRYPSIN"/>
</dbReference>
<keyword evidence="2" id="KW-0720">Serine protease</keyword>
<keyword evidence="1" id="KW-1015">Disulfide bond</keyword>
<dbReference type="InterPro" id="IPR018114">
    <property type="entry name" value="TRYPSIN_HIS"/>
</dbReference>
<keyword evidence="2" id="KW-0378">Hydrolase</keyword>
<dbReference type="GO" id="GO:0006508">
    <property type="term" value="P:proteolysis"/>
    <property type="evidence" value="ECO:0007669"/>
    <property type="project" value="UniProtKB-KW"/>
</dbReference>
<evidence type="ECO:0000313" key="5">
    <source>
        <dbReference type="EMBL" id="CAG9828000.1"/>
    </source>
</evidence>
<dbReference type="SMART" id="SM00020">
    <property type="entry name" value="Tryp_SPc"/>
    <property type="match status" value="1"/>
</dbReference>
<sequence length="265" mass="28575">MILLTLLVCSFAALVLGKPNLGVVGGVDAVKGEFPYIVAQLATNEGHVDLHCGGTIVAKSWFVTASHCVEIMSPLITANAGIIDLNENDVQQRRIVNYTINPNYKRNPDLVGDIAVVKVEPPFEFNEFVQPAKVPKRDADPDLSKSVTLAGWGNVDDAGDQGNILQKVQLPLIKYDACMDIVRKWNPYNTYEYNHTEVCTGPISGGRGPCHGDSGGPLTQDGVLIGVVSWGTNGCANIGSIALYAKVSSFINWIEDTIDEELTFA</sequence>
<dbReference type="InterPro" id="IPR033116">
    <property type="entry name" value="TRYPSIN_SER"/>
</dbReference>
<dbReference type="Gene3D" id="2.40.10.10">
    <property type="entry name" value="Trypsin-like serine proteases"/>
    <property type="match status" value="1"/>
</dbReference>
<dbReference type="PANTHER" id="PTHR24252">
    <property type="entry name" value="ACROSIN-RELATED"/>
    <property type="match status" value="1"/>
</dbReference>
<dbReference type="CDD" id="cd00190">
    <property type="entry name" value="Tryp_SPc"/>
    <property type="match status" value="1"/>
</dbReference>
<dbReference type="GO" id="GO:0004252">
    <property type="term" value="F:serine-type endopeptidase activity"/>
    <property type="evidence" value="ECO:0007669"/>
    <property type="project" value="InterPro"/>
</dbReference>
<name>A0A9N9SPR0_DIABA</name>
<keyword evidence="2" id="KW-0645">Protease</keyword>
<dbReference type="AlphaFoldDB" id="A0A9N9SPR0"/>
<dbReference type="OrthoDB" id="8440449at2759"/>
<organism evidence="5 6">
    <name type="scientific">Diabrotica balteata</name>
    <name type="common">Banded cucumber beetle</name>
    <dbReference type="NCBI Taxonomy" id="107213"/>
    <lineage>
        <taxon>Eukaryota</taxon>
        <taxon>Metazoa</taxon>
        <taxon>Ecdysozoa</taxon>
        <taxon>Arthropoda</taxon>
        <taxon>Hexapoda</taxon>
        <taxon>Insecta</taxon>
        <taxon>Pterygota</taxon>
        <taxon>Neoptera</taxon>
        <taxon>Endopterygota</taxon>
        <taxon>Coleoptera</taxon>
        <taxon>Polyphaga</taxon>
        <taxon>Cucujiformia</taxon>
        <taxon>Chrysomeloidea</taxon>
        <taxon>Chrysomelidae</taxon>
        <taxon>Galerucinae</taxon>
        <taxon>Diabroticina</taxon>
        <taxon>Diabroticites</taxon>
        <taxon>Diabrotica</taxon>
    </lineage>
</organism>
<accession>A0A9N9SPR0</accession>
<feature type="domain" description="Peptidase S1" evidence="4">
    <location>
        <begin position="23"/>
        <end position="259"/>
    </location>
</feature>
<dbReference type="PANTHER" id="PTHR24252:SF7">
    <property type="entry name" value="HYALIN"/>
    <property type="match status" value="1"/>
</dbReference>
<dbReference type="PROSITE" id="PS00135">
    <property type="entry name" value="TRYPSIN_SER"/>
    <property type="match status" value="1"/>
</dbReference>
<dbReference type="InterPro" id="IPR001254">
    <property type="entry name" value="Trypsin_dom"/>
</dbReference>
<evidence type="ECO:0000256" key="3">
    <source>
        <dbReference type="SAM" id="SignalP"/>
    </source>
</evidence>
<keyword evidence="6" id="KW-1185">Reference proteome</keyword>
<protein>
    <recommendedName>
        <fullName evidence="4">Peptidase S1 domain-containing protein</fullName>
    </recommendedName>
</protein>
<keyword evidence="3" id="KW-0732">Signal</keyword>
<dbReference type="SUPFAM" id="SSF50494">
    <property type="entry name" value="Trypsin-like serine proteases"/>
    <property type="match status" value="1"/>
</dbReference>
<dbReference type="InterPro" id="IPR009003">
    <property type="entry name" value="Peptidase_S1_PA"/>
</dbReference>
<dbReference type="InterPro" id="IPR043504">
    <property type="entry name" value="Peptidase_S1_PA_chymotrypsin"/>
</dbReference>
<dbReference type="Pfam" id="PF00089">
    <property type="entry name" value="Trypsin"/>
    <property type="match status" value="1"/>
</dbReference>
<evidence type="ECO:0000256" key="2">
    <source>
        <dbReference type="RuleBase" id="RU363034"/>
    </source>
</evidence>
<reference evidence="5" key="1">
    <citation type="submission" date="2022-01" db="EMBL/GenBank/DDBJ databases">
        <authorList>
            <person name="King R."/>
        </authorList>
    </citation>
    <scope>NUCLEOTIDE SEQUENCE</scope>
</reference>
<dbReference type="FunFam" id="2.40.10.10:FF:000068">
    <property type="entry name" value="transmembrane protease serine 2"/>
    <property type="match status" value="1"/>
</dbReference>
<dbReference type="EMBL" id="OU898276">
    <property type="protein sequence ID" value="CAG9828000.1"/>
    <property type="molecule type" value="Genomic_DNA"/>
</dbReference>
<feature type="signal peptide" evidence="3">
    <location>
        <begin position="1"/>
        <end position="17"/>
    </location>
</feature>
<evidence type="ECO:0000256" key="1">
    <source>
        <dbReference type="ARBA" id="ARBA00023157"/>
    </source>
</evidence>
<dbReference type="PROSITE" id="PS00134">
    <property type="entry name" value="TRYPSIN_HIS"/>
    <property type="match status" value="1"/>
</dbReference>
<dbReference type="InterPro" id="IPR001314">
    <property type="entry name" value="Peptidase_S1A"/>
</dbReference>
<dbReference type="Proteomes" id="UP001153709">
    <property type="component" value="Chromosome 1"/>
</dbReference>
<gene>
    <name evidence="5" type="ORF">DIABBA_LOCUS1950</name>
</gene>
<feature type="chain" id="PRO_5040499181" description="Peptidase S1 domain-containing protein" evidence="3">
    <location>
        <begin position="18"/>
        <end position="265"/>
    </location>
</feature>
<proteinExistence type="predicted"/>